<comment type="caution">
    <text evidence="4">The sequence shown here is derived from an EMBL/GenBank/DDBJ whole genome shotgun (WGS) entry which is preliminary data.</text>
</comment>
<dbReference type="SUPFAM" id="SSF56204">
    <property type="entry name" value="Hect, E3 ligase catalytic domain"/>
    <property type="match status" value="1"/>
</dbReference>
<protein>
    <recommendedName>
        <fullName evidence="3">HECT domain-containing protein</fullName>
    </recommendedName>
</protein>
<keyword evidence="2" id="KW-0833">Ubl conjugation pathway</keyword>
<dbReference type="InterPro" id="IPR035983">
    <property type="entry name" value="Hect_E3_ubiquitin_ligase"/>
</dbReference>
<proteinExistence type="predicted"/>
<evidence type="ECO:0000256" key="2">
    <source>
        <dbReference type="ARBA" id="ARBA00022786"/>
    </source>
</evidence>
<evidence type="ECO:0000256" key="1">
    <source>
        <dbReference type="ARBA" id="ARBA00022679"/>
    </source>
</evidence>
<evidence type="ECO:0000313" key="5">
    <source>
        <dbReference type="Proteomes" id="UP001558613"/>
    </source>
</evidence>
<gene>
    <name evidence="4" type="ORF">QQF64_002825</name>
</gene>
<dbReference type="EMBL" id="JAYMGO010000010">
    <property type="protein sequence ID" value="KAL1267150.1"/>
    <property type="molecule type" value="Genomic_DNA"/>
</dbReference>
<evidence type="ECO:0000259" key="3">
    <source>
        <dbReference type="Pfam" id="PF00632"/>
    </source>
</evidence>
<dbReference type="Proteomes" id="UP001558613">
    <property type="component" value="Unassembled WGS sequence"/>
</dbReference>
<dbReference type="Gene3D" id="3.30.2160.10">
    <property type="entry name" value="Hect, E3 ligase catalytic domain"/>
    <property type="match status" value="1"/>
</dbReference>
<keyword evidence="5" id="KW-1185">Reference proteome</keyword>
<dbReference type="InterPro" id="IPR000569">
    <property type="entry name" value="HECT_dom"/>
</dbReference>
<sequence length="304" mass="34259">MGPRLALWVEKFPKVGLPNIDWARPFQAKLQGDLAIGDGVNRHFLSMVMHKLQHGFTVDLGNASSTLLFEGQPDHQIPSTFQVFAQNEMFTMAGRMIGHSFLHGGPRLTGLSQAVVHVLLCGTPQTATITLDDVVDIDIKETIRPLYENEESENQCSGLTEDQRAAVNELALAWDLPVLTEANRTWLLHNLLQHAVLGRNTRQLKQFKQGLKESLILPLLESRPDTVTSVFPRQSMAECSAEVVLDHIKWPEEGGLEHDDNSGYSIDSKCRVMGYLRQFIRTVSQEQLKQLVKFWVGWEIPWLA</sequence>
<evidence type="ECO:0000313" key="4">
    <source>
        <dbReference type="EMBL" id="KAL1267150.1"/>
    </source>
</evidence>
<dbReference type="Gene3D" id="3.90.1750.10">
    <property type="entry name" value="Hect, E3 ligase catalytic domains"/>
    <property type="match status" value="1"/>
</dbReference>
<accession>A0ABR3MR82</accession>
<name>A0ABR3MR82_9TELE</name>
<reference evidence="4 5" key="1">
    <citation type="submission" date="2023-09" db="EMBL/GenBank/DDBJ databases">
        <authorList>
            <person name="Wang M."/>
        </authorList>
    </citation>
    <scope>NUCLEOTIDE SEQUENCE [LARGE SCALE GENOMIC DNA]</scope>
    <source>
        <strain evidence="4">GT-2023</strain>
        <tissue evidence="4">Liver</tissue>
    </source>
</reference>
<feature type="domain" description="HECT" evidence="3">
    <location>
        <begin position="74"/>
        <end position="297"/>
    </location>
</feature>
<organism evidence="4 5">
    <name type="scientific">Cirrhinus molitorella</name>
    <name type="common">mud carp</name>
    <dbReference type="NCBI Taxonomy" id="172907"/>
    <lineage>
        <taxon>Eukaryota</taxon>
        <taxon>Metazoa</taxon>
        <taxon>Chordata</taxon>
        <taxon>Craniata</taxon>
        <taxon>Vertebrata</taxon>
        <taxon>Euteleostomi</taxon>
        <taxon>Actinopterygii</taxon>
        <taxon>Neopterygii</taxon>
        <taxon>Teleostei</taxon>
        <taxon>Ostariophysi</taxon>
        <taxon>Cypriniformes</taxon>
        <taxon>Cyprinidae</taxon>
        <taxon>Labeoninae</taxon>
        <taxon>Labeonini</taxon>
        <taxon>Cirrhinus</taxon>
    </lineage>
</organism>
<keyword evidence="1" id="KW-0808">Transferase</keyword>
<dbReference type="Pfam" id="PF00632">
    <property type="entry name" value="HECT"/>
    <property type="match status" value="1"/>
</dbReference>